<protein>
    <submittedName>
        <fullName evidence="2">Uncharacterized protein</fullName>
    </submittedName>
</protein>
<name>A0A6A4X326_AMPAM</name>
<feature type="compositionally biased region" description="Gly residues" evidence="1">
    <location>
        <begin position="99"/>
        <end position="117"/>
    </location>
</feature>
<accession>A0A6A4X326</accession>
<proteinExistence type="predicted"/>
<dbReference type="AlphaFoldDB" id="A0A6A4X326"/>
<gene>
    <name evidence="2" type="ORF">FJT64_020017</name>
</gene>
<dbReference type="Proteomes" id="UP000440578">
    <property type="component" value="Unassembled WGS sequence"/>
</dbReference>
<organism evidence="2 3">
    <name type="scientific">Amphibalanus amphitrite</name>
    <name type="common">Striped barnacle</name>
    <name type="synonym">Balanus amphitrite</name>
    <dbReference type="NCBI Taxonomy" id="1232801"/>
    <lineage>
        <taxon>Eukaryota</taxon>
        <taxon>Metazoa</taxon>
        <taxon>Ecdysozoa</taxon>
        <taxon>Arthropoda</taxon>
        <taxon>Crustacea</taxon>
        <taxon>Multicrustacea</taxon>
        <taxon>Cirripedia</taxon>
        <taxon>Thoracica</taxon>
        <taxon>Thoracicalcarea</taxon>
        <taxon>Balanomorpha</taxon>
        <taxon>Balanoidea</taxon>
        <taxon>Balanidae</taxon>
        <taxon>Amphibalaninae</taxon>
        <taxon>Amphibalanus</taxon>
    </lineage>
</organism>
<dbReference type="OrthoDB" id="5585746at2759"/>
<feature type="compositionally biased region" description="Low complexity" evidence="1">
    <location>
        <begin position="138"/>
        <end position="151"/>
    </location>
</feature>
<dbReference type="EMBL" id="VIIS01000461">
    <property type="protein sequence ID" value="KAF0308811.1"/>
    <property type="molecule type" value="Genomic_DNA"/>
</dbReference>
<reference evidence="2 3" key="1">
    <citation type="submission" date="2019-07" db="EMBL/GenBank/DDBJ databases">
        <title>Draft genome assembly of a fouling barnacle, Amphibalanus amphitrite (Darwin, 1854): The first reference genome for Thecostraca.</title>
        <authorList>
            <person name="Kim W."/>
        </authorList>
    </citation>
    <scope>NUCLEOTIDE SEQUENCE [LARGE SCALE GENOMIC DNA]</scope>
    <source>
        <strain evidence="2">SNU_AA5</strain>
        <tissue evidence="2">Soma without cirri and trophi</tissue>
    </source>
</reference>
<sequence length="240" mass="24524">MASPEDVIEYAPVGPETVPRCHRRRVSEFSQFSELDSDDGPPPSPRIGDDDPSPRAPLPRIGDDDPSLRTLSSRIGDDDPSPRAPSPRIGDDDPSPRAGDGGGPAGDGGGPAGDGGGPPSPRAGDDARPLDSGPPPSLVGGSPSPALVGDGRPPPPPRAGDGGGPPSPRAGDGGPPPPTSLRLAGGDPLEGSVEREDLALCGPRRVMATADGCDLIRICRVHRRTWQLWSPSGHGHGRRV</sequence>
<keyword evidence="3" id="KW-1185">Reference proteome</keyword>
<evidence type="ECO:0000313" key="2">
    <source>
        <dbReference type="EMBL" id="KAF0308811.1"/>
    </source>
</evidence>
<comment type="caution">
    <text evidence="2">The sequence shown here is derived from an EMBL/GenBank/DDBJ whole genome shotgun (WGS) entry which is preliminary data.</text>
</comment>
<evidence type="ECO:0000256" key="1">
    <source>
        <dbReference type="SAM" id="MobiDB-lite"/>
    </source>
</evidence>
<evidence type="ECO:0000313" key="3">
    <source>
        <dbReference type="Proteomes" id="UP000440578"/>
    </source>
</evidence>
<feature type="region of interest" description="Disordered" evidence="1">
    <location>
        <begin position="1"/>
        <end position="191"/>
    </location>
</feature>